<keyword evidence="2" id="KW-1185">Reference proteome</keyword>
<accession>A0A9W6QMS4</accession>
<gene>
    <name evidence="1" type="ORF">Aglo03_20290</name>
</gene>
<dbReference type="AlphaFoldDB" id="A0A9W6QMS4"/>
<evidence type="ECO:0000313" key="2">
    <source>
        <dbReference type="Proteomes" id="UP001165042"/>
    </source>
</evidence>
<comment type="caution">
    <text evidence="1">The sequence shown here is derived from an EMBL/GenBank/DDBJ whole genome shotgun (WGS) entry which is preliminary data.</text>
</comment>
<sequence length="103" mass="11280">MGTSSQQMRESGNGAGGVNPYCLGWRGSSVESRADEMAVDALRWLVGVRPGELRLRQAIVLGWCDGPLEGFLGFADPDSRWHFRSFAHQHNPDAFVACQSVQS</sequence>
<organism evidence="1 2">
    <name type="scientific">Actinokineospora globicatena</name>
    <dbReference type="NCBI Taxonomy" id="103729"/>
    <lineage>
        <taxon>Bacteria</taxon>
        <taxon>Bacillati</taxon>
        <taxon>Actinomycetota</taxon>
        <taxon>Actinomycetes</taxon>
        <taxon>Pseudonocardiales</taxon>
        <taxon>Pseudonocardiaceae</taxon>
        <taxon>Actinokineospora</taxon>
    </lineage>
</organism>
<protein>
    <submittedName>
        <fullName evidence="1">Uncharacterized protein</fullName>
    </submittedName>
</protein>
<reference evidence="1" key="1">
    <citation type="submission" date="2023-02" db="EMBL/GenBank/DDBJ databases">
        <title>Actinokineospora globicatena NBRC 15670.</title>
        <authorList>
            <person name="Ichikawa N."/>
            <person name="Sato H."/>
            <person name="Tonouchi N."/>
        </authorList>
    </citation>
    <scope>NUCLEOTIDE SEQUENCE</scope>
    <source>
        <strain evidence="1">NBRC 15670</strain>
    </source>
</reference>
<dbReference type="Proteomes" id="UP001165042">
    <property type="component" value="Unassembled WGS sequence"/>
</dbReference>
<proteinExistence type="predicted"/>
<evidence type="ECO:0000313" key="1">
    <source>
        <dbReference type="EMBL" id="GLW91213.1"/>
    </source>
</evidence>
<name>A0A9W6QMS4_9PSEU</name>
<dbReference type="EMBL" id="BSSD01000002">
    <property type="protein sequence ID" value="GLW91213.1"/>
    <property type="molecule type" value="Genomic_DNA"/>
</dbReference>